<dbReference type="OrthoDB" id="9803381at2"/>
<dbReference type="Pfam" id="PF00482">
    <property type="entry name" value="T2SSF"/>
    <property type="match status" value="1"/>
</dbReference>
<comment type="subcellular location">
    <subcellularLocation>
        <location evidence="1">Cell membrane</location>
        <topology evidence="1">Multi-pass membrane protein</topology>
    </subcellularLocation>
</comment>
<dbReference type="GO" id="GO:0005886">
    <property type="term" value="C:plasma membrane"/>
    <property type="evidence" value="ECO:0007669"/>
    <property type="project" value="UniProtKB-SubCell"/>
</dbReference>
<accession>A0A518DM86</accession>
<dbReference type="KEGG" id="lcre:Pla8534_07050"/>
<feature type="transmembrane region" description="Helical" evidence="6">
    <location>
        <begin position="109"/>
        <end position="129"/>
    </location>
</feature>
<name>A0A518DM86_9BACT</name>
<evidence type="ECO:0000313" key="9">
    <source>
        <dbReference type="Proteomes" id="UP000317648"/>
    </source>
</evidence>
<evidence type="ECO:0000256" key="2">
    <source>
        <dbReference type="ARBA" id="ARBA00022475"/>
    </source>
</evidence>
<dbReference type="Proteomes" id="UP000317648">
    <property type="component" value="Chromosome"/>
</dbReference>
<evidence type="ECO:0000256" key="3">
    <source>
        <dbReference type="ARBA" id="ARBA00022692"/>
    </source>
</evidence>
<reference evidence="8 9" key="1">
    <citation type="submission" date="2019-02" db="EMBL/GenBank/DDBJ databases">
        <title>Deep-cultivation of Planctomycetes and their phenomic and genomic characterization uncovers novel biology.</title>
        <authorList>
            <person name="Wiegand S."/>
            <person name="Jogler M."/>
            <person name="Boedeker C."/>
            <person name="Pinto D."/>
            <person name="Vollmers J."/>
            <person name="Rivas-Marin E."/>
            <person name="Kohn T."/>
            <person name="Peeters S.H."/>
            <person name="Heuer A."/>
            <person name="Rast P."/>
            <person name="Oberbeckmann S."/>
            <person name="Bunk B."/>
            <person name="Jeske O."/>
            <person name="Meyerdierks A."/>
            <person name="Storesund J.E."/>
            <person name="Kallscheuer N."/>
            <person name="Luecker S."/>
            <person name="Lage O.M."/>
            <person name="Pohl T."/>
            <person name="Merkel B.J."/>
            <person name="Hornburger P."/>
            <person name="Mueller R.-W."/>
            <person name="Bruemmer F."/>
            <person name="Labrenz M."/>
            <person name="Spormann A.M."/>
            <person name="Op den Camp H."/>
            <person name="Overmann J."/>
            <person name="Amann R."/>
            <person name="Jetten M.S.M."/>
            <person name="Mascher T."/>
            <person name="Medema M.H."/>
            <person name="Devos D.P."/>
            <person name="Kaster A.-K."/>
            <person name="Ovreas L."/>
            <person name="Rohde M."/>
            <person name="Galperin M.Y."/>
            <person name="Jogler C."/>
        </authorList>
    </citation>
    <scope>NUCLEOTIDE SEQUENCE [LARGE SCALE GENOMIC DNA]</scope>
    <source>
        <strain evidence="8 9">Pla85_3_4</strain>
    </source>
</reference>
<evidence type="ECO:0000256" key="1">
    <source>
        <dbReference type="ARBA" id="ARBA00004651"/>
    </source>
</evidence>
<dbReference type="Gene3D" id="1.20.81.30">
    <property type="entry name" value="Type II secretion system (T2SS), domain F"/>
    <property type="match status" value="1"/>
</dbReference>
<feature type="transmembrane region" description="Helical" evidence="6">
    <location>
        <begin position="287"/>
        <end position="307"/>
    </location>
</feature>
<dbReference type="PANTHER" id="PTHR35007">
    <property type="entry name" value="INTEGRAL MEMBRANE PROTEIN-RELATED"/>
    <property type="match status" value="1"/>
</dbReference>
<keyword evidence="9" id="KW-1185">Reference proteome</keyword>
<dbReference type="RefSeq" id="WP_145049301.1">
    <property type="nucleotide sequence ID" value="NZ_CP036433.1"/>
</dbReference>
<keyword evidence="4 6" id="KW-1133">Transmembrane helix</keyword>
<feature type="transmembrane region" description="Helical" evidence="6">
    <location>
        <begin position="257"/>
        <end position="275"/>
    </location>
</feature>
<organism evidence="8 9">
    <name type="scientific">Lignipirellula cremea</name>
    <dbReference type="NCBI Taxonomy" id="2528010"/>
    <lineage>
        <taxon>Bacteria</taxon>
        <taxon>Pseudomonadati</taxon>
        <taxon>Planctomycetota</taxon>
        <taxon>Planctomycetia</taxon>
        <taxon>Pirellulales</taxon>
        <taxon>Pirellulaceae</taxon>
        <taxon>Lignipirellula</taxon>
    </lineage>
</organism>
<evidence type="ECO:0000256" key="4">
    <source>
        <dbReference type="ARBA" id="ARBA00022989"/>
    </source>
</evidence>
<dbReference type="EMBL" id="CP036433">
    <property type="protein sequence ID" value="QDU92932.1"/>
    <property type="molecule type" value="Genomic_DNA"/>
</dbReference>
<keyword evidence="5 6" id="KW-0472">Membrane</keyword>
<gene>
    <name evidence="8" type="ORF">Pla8534_07050</name>
</gene>
<proteinExistence type="predicted"/>
<feature type="transmembrane region" description="Helical" evidence="6">
    <location>
        <begin position="6"/>
        <end position="29"/>
    </location>
</feature>
<dbReference type="InterPro" id="IPR018076">
    <property type="entry name" value="T2SS_GspF_dom"/>
</dbReference>
<sequence>MTSTLISMLVFAGVSLLLIGLASLFYELYFRYRRGLRARIQQEFGMRDDSSPLLTSLPESASGMRARWSAWLAQLLDQSGVDLTLYQFAGLCVTSGLTAGLAASLLTGAVLPFLLAVPFGAAAPLLFVMSRRNWRLKKLCEQLPEAFEAMGRAVRSGQTAPAAMRIVGENFPDPISQEFGYCSQQQLLGVSPETALKDMARRAGVMELQIFVLALLVQSRSGGNLTELLEKLAAIVRNRLKLQAKIKAMTSEGRMQALVLTLLPLAALIALVVLSPEYVSVLFARPWILAATLCSQIAGAVWIRCIVHAEV</sequence>
<dbReference type="AlphaFoldDB" id="A0A518DM86"/>
<evidence type="ECO:0000256" key="6">
    <source>
        <dbReference type="SAM" id="Phobius"/>
    </source>
</evidence>
<evidence type="ECO:0000259" key="7">
    <source>
        <dbReference type="Pfam" id="PF00482"/>
    </source>
</evidence>
<evidence type="ECO:0000256" key="5">
    <source>
        <dbReference type="ARBA" id="ARBA00023136"/>
    </source>
</evidence>
<protein>
    <submittedName>
        <fullName evidence="8">Bacterial type II secretion system protein F domain protein</fullName>
    </submittedName>
</protein>
<keyword evidence="3 6" id="KW-0812">Transmembrane</keyword>
<evidence type="ECO:0000313" key="8">
    <source>
        <dbReference type="EMBL" id="QDU92932.1"/>
    </source>
</evidence>
<dbReference type="InterPro" id="IPR042094">
    <property type="entry name" value="T2SS_GspF_sf"/>
</dbReference>
<feature type="transmembrane region" description="Helical" evidence="6">
    <location>
        <begin position="83"/>
        <end position="103"/>
    </location>
</feature>
<keyword evidence="2" id="KW-1003">Cell membrane</keyword>
<dbReference type="PANTHER" id="PTHR35007:SF1">
    <property type="entry name" value="PILUS ASSEMBLY PROTEIN"/>
    <property type="match status" value="1"/>
</dbReference>
<feature type="domain" description="Type II secretion system protein GspF" evidence="7">
    <location>
        <begin position="148"/>
        <end position="272"/>
    </location>
</feature>